<dbReference type="EMBL" id="BGPR01054029">
    <property type="protein sequence ID" value="GBO30814.1"/>
    <property type="molecule type" value="Genomic_DNA"/>
</dbReference>
<evidence type="ECO:0000313" key="2">
    <source>
        <dbReference type="EMBL" id="GBO30814.1"/>
    </source>
</evidence>
<dbReference type="AlphaFoldDB" id="A0A4Y2W2S0"/>
<organism evidence="2 3">
    <name type="scientific">Araneus ventricosus</name>
    <name type="common">Orbweaver spider</name>
    <name type="synonym">Epeira ventricosa</name>
    <dbReference type="NCBI Taxonomy" id="182803"/>
    <lineage>
        <taxon>Eukaryota</taxon>
        <taxon>Metazoa</taxon>
        <taxon>Ecdysozoa</taxon>
        <taxon>Arthropoda</taxon>
        <taxon>Chelicerata</taxon>
        <taxon>Arachnida</taxon>
        <taxon>Araneae</taxon>
        <taxon>Araneomorphae</taxon>
        <taxon>Entelegynae</taxon>
        <taxon>Araneoidea</taxon>
        <taxon>Araneidae</taxon>
        <taxon>Araneus</taxon>
    </lineage>
</organism>
<feature type="region of interest" description="Disordered" evidence="1">
    <location>
        <begin position="124"/>
        <end position="145"/>
    </location>
</feature>
<accession>A0A4Y2W2S0</accession>
<name>A0A4Y2W2S0_ARAVE</name>
<reference evidence="2 3" key="1">
    <citation type="journal article" date="2019" name="Sci. Rep.">
        <title>Orb-weaving spider Araneus ventricosus genome elucidates the spidroin gene catalogue.</title>
        <authorList>
            <person name="Kono N."/>
            <person name="Nakamura H."/>
            <person name="Ohtoshi R."/>
            <person name="Moran D.A.P."/>
            <person name="Shinohara A."/>
            <person name="Yoshida Y."/>
            <person name="Fujiwara M."/>
            <person name="Mori M."/>
            <person name="Tomita M."/>
            <person name="Arakawa K."/>
        </authorList>
    </citation>
    <scope>NUCLEOTIDE SEQUENCE [LARGE SCALE GENOMIC DNA]</scope>
</reference>
<dbReference type="Proteomes" id="UP000499080">
    <property type="component" value="Unassembled WGS sequence"/>
</dbReference>
<evidence type="ECO:0000313" key="3">
    <source>
        <dbReference type="Proteomes" id="UP000499080"/>
    </source>
</evidence>
<gene>
    <name evidence="2" type="ORF">AVEN_36988_1</name>
</gene>
<proteinExistence type="predicted"/>
<comment type="caution">
    <text evidence="2">The sequence shown here is derived from an EMBL/GenBank/DDBJ whole genome shotgun (WGS) entry which is preliminary data.</text>
</comment>
<keyword evidence="3" id="KW-1185">Reference proteome</keyword>
<evidence type="ECO:0000256" key="1">
    <source>
        <dbReference type="SAM" id="MobiDB-lite"/>
    </source>
</evidence>
<sequence>MSYSKASLLIRGAHLIHVDSRDCKLFFLRRENSHRQSSSEKTKCVPLTVNTLLCTGAISAHARLLHSGDANGVTHGRSFECPKRWRETAVQARRRTAHHGAQQGWAVTGSGISSLGTYRGASGTYTSGVPRNGDHHNAKLKVTPA</sequence>
<protein>
    <submittedName>
        <fullName evidence="2">Uncharacterized protein</fullName>
    </submittedName>
</protein>